<dbReference type="EMBL" id="JAINUF010000023">
    <property type="protein sequence ID" value="KAJ8333444.1"/>
    <property type="molecule type" value="Genomic_DNA"/>
</dbReference>
<evidence type="ECO:0000313" key="3">
    <source>
        <dbReference type="Proteomes" id="UP001152622"/>
    </source>
</evidence>
<gene>
    <name evidence="2" type="ORF">SKAU_G00414520</name>
</gene>
<feature type="region of interest" description="Disordered" evidence="1">
    <location>
        <begin position="108"/>
        <end position="165"/>
    </location>
</feature>
<accession>A0A9Q1E753</accession>
<evidence type="ECO:0000256" key="1">
    <source>
        <dbReference type="SAM" id="MobiDB-lite"/>
    </source>
</evidence>
<name>A0A9Q1E753_SYNKA</name>
<sequence>MSSSDFHKRNLKLSDVLDLLDVRYPPSAVCSITVIPTLEKEAIESDCDSNGSDREYQGKTGHLPGRLLNGDAEVNYLEDEADVHGNQLVCPTPPPPTPAAVGVEANSLPLPYLGKSPTATSRKRRCPEENETPPRNKKQKTSLQNMQNRDRVFKRSKPPATSKIPDFVTYGPTAAECIKQTKPDPVDLFLLMYPPTLRELTLEMSNTYSMQTKGKILDLNMD</sequence>
<dbReference type="Proteomes" id="UP001152622">
    <property type="component" value="Chromosome 23"/>
</dbReference>
<comment type="caution">
    <text evidence="2">The sequence shown here is derived from an EMBL/GenBank/DDBJ whole genome shotgun (WGS) entry which is preliminary data.</text>
</comment>
<dbReference type="AlphaFoldDB" id="A0A9Q1E753"/>
<protein>
    <submittedName>
        <fullName evidence="2">Uncharacterized protein</fullName>
    </submittedName>
</protein>
<reference evidence="2" key="1">
    <citation type="journal article" date="2023" name="Science">
        <title>Genome structures resolve the early diversification of teleost fishes.</title>
        <authorList>
            <person name="Parey E."/>
            <person name="Louis A."/>
            <person name="Montfort J."/>
            <person name="Bouchez O."/>
            <person name="Roques C."/>
            <person name="Iampietro C."/>
            <person name="Lluch J."/>
            <person name="Castinel A."/>
            <person name="Donnadieu C."/>
            <person name="Desvignes T."/>
            <person name="Floi Bucao C."/>
            <person name="Jouanno E."/>
            <person name="Wen M."/>
            <person name="Mejri S."/>
            <person name="Dirks R."/>
            <person name="Jansen H."/>
            <person name="Henkel C."/>
            <person name="Chen W.J."/>
            <person name="Zahm M."/>
            <person name="Cabau C."/>
            <person name="Klopp C."/>
            <person name="Thompson A.W."/>
            <person name="Robinson-Rechavi M."/>
            <person name="Braasch I."/>
            <person name="Lecointre G."/>
            <person name="Bobe J."/>
            <person name="Postlethwait J.H."/>
            <person name="Berthelot C."/>
            <person name="Roest Crollius H."/>
            <person name="Guiguen Y."/>
        </authorList>
    </citation>
    <scope>NUCLEOTIDE SEQUENCE</scope>
    <source>
        <strain evidence="2">WJC10195</strain>
    </source>
</reference>
<organism evidence="2 3">
    <name type="scientific">Synaphobranchus kaupii</name>
    <name type="common">Kaup's arrowtooth eel</name>
    <dbReference type="NCBI Taxonomy" id="118154"/>
    <lineage>
        <taxon>Eukaryota</taxon>
        <taxon>Metazoa</taxon>
        <taxon>Chordata</taxon>
        <taxon>Craniata</taxon>
        <taxon>Vertebrata</taxon>
        <taxon>Euteleostomi</taxon>
        <taxon>Actinopterygii</taxon>
        <taxon>Neopterygii</taxon>
        <taxon>Teleostei</taxon>
        <taxon>Anguilliformes</taxon>
        <taxon>Synaphobranchidae</taxon>
        <taxon>Synaphobranchus</taxon>
    </lineage>
</organism>
<feature type="region of interest" description="Disordered" evidence="1">
    <location>
        <begin position="45"/>
        <end position="67"/>
    </location>
</feature>
<evidence type="ECO:0000313" key="2">
    <source>
        <dbReference type="EMBL" id="KAJ8333444.1"/>
    </source>
</evidence>
<proteinExistence type="predicted"/>
<keyword evidence="3" id="KW-1185">Reference proteome</keyword>